<feature type="transmembrane region" description="Helical" evidence="1">
    <location>
        <begin position="235"/>
        <end position="257"/>
    </location>
</feature>
<dbReference type="EMBL" id="JARKIB010000014">
    <property type="protein sequence ID" value="KAJ7772351.1"/>
    <property type="molecule type" value="Genomic_DNA"/>
</dbReference>
<keyword evidence="1" id="KW-0812">Transmembrane</keyword>
<feature type="transmembrane region" description="Helical" evidence="1">
    <location>
        <begin position="163"/>
        <end position="186"/>
    </location>
</feature>
<feature type="transmembrane region" description="Helical" evidence="1">
    <location>
        <begin position="123"/>
        <end position="143"/>
    </location>
</feature>
<gene>
    <name evidence="2" type="ORF">B0H16DRAFT_1714546</name>
</gene>
<organism evidence="2 3">
    <name type="scientific">Mycena metata</name>
    <dbReference type="NCBI Taxonomy" id="1033252"/>
    <lineage>
        <taxon>Eukaryota</taxon>
        <taxon>Fungi</taxon>
        <taxon>Dikarya</taxon>
        <taxon>Basidiomycota</taxon>
        <taxon>Agaricomycotina</taxon>
        <taxon>Agaricomycetes</taxon>
        <taxon>Agaricomycetidae</taxon>
        <taxon>Agaricales</taxon>
        <taxon>Marasmiineae</taxon>
        <taxon>Mycenaceae</taxon>
        <taxon>Mycena</taxon>
    </lineage>
</organism>
<protein>
    <submittedName>
        <fullName evidence="2">Uncharacterized protein</fullName>
    </submittedName>
</protein>
<name>A0AAD7JV22_9AGAR</name>
<evidence type="ECO:0000313" key="2">
    <source>
        <dbReference type="EMBL" id="KAJ7772351.1"/>
    </source>
</evidence>
<sequence>MDTAQPGTKETFLGAFLADMLYGFYLAAFIECCTLLWRKHRRPNVKQLYLMATTGSMFILITTNIIISTYRCVIAFDTADADIGPPNSLTGVIMNSCWLFVTPIADAFIIFRTFVVWNENWWIILFPTILCVVGLGSSIWNVIALTKVGAYAGIWGNTAWAAVNTFLSVSMAINVICTALISFRILHMRHQIVTTGAVTATAGQGMHVVAVIVESAALYTLMLIATIITTSRGSFVNFVFLSLLPPTIGAVFSYIIIRVSRGTSYGDDKDSSMKSVSTWDAGRSRFEFINSRTQNTMGMLSTVGTGVQVQLEEQEQGKRGAEHGVGYYGLKGAV</sequence>
<evidence type="ECO:0000256" key="1">
    <source>
        <dbReference type="SAM" id="Phobius"/>
    </source>
</evidence>
<comment type="caution">
    <text evidence="2">The sequence shown here is derived from an EMBL/GenBank/DDBJ whole genome shotgun (WGS) entry which is preliminary data.</text>
</comment>
<dbReference type="Proteomes" id="UP001215598">
    <property type="component" value="Unassembled WGS sequence"/>
</dbReference>
<proteinExistence type="predicted"/>
<dbReference type="AlphaFoldDB" id="A0AAD7JV22"/>
<feature type="transmembrane region" description="Helical" evidence="1">
    <location>
        <begin position="49"/>
        <end position="70"/>
    </location>
</feature>
<keyword evidence="1" id="KW-0472">Membrane</keyword>
<feature type="transmembrane region" description="Helical" evidence="1">
    <location>
        <begin position="12"/>
        <end position="37"/>
    </location>
</feature>
<feature type="transmembrane region" description="Helical" evidence="1">
    <location>
        <begin position="207"/>
        <end position="229"/>
    </location>
</feature>
<feature type="transmembrane region" description="Helical" evidence="1">
    <location>
        <begin position="90"/>
        <end position="111"/>
    </location>
</feature>
<accession>A0AAD7JV22</accession>
<keyword evidence="1" id="KW-1133">Transmembrane helix</keyword>
<evidence type="ECO:0000313" key="3">
    <source>
        <dbReference type="Proteomes" id="UP001215598"/>
    </source>
</evidence>
<keyword evidence="3" id="KW-1185">Reference proteome</keyword>
<reference evidence="2" key="1">
    <citation type="submission" date="2023-03" db="EMBL/GenBank/DDBJ databases">
        <title>Massive genome expansion in bonnet fungi (Mycena s.s.) driven by repeated elements and novel gene families across ecological guilds.</title>
        <authorList>
            <consortium name="Lawrence Berkeley National Laboratory"/>
            <person name="Harder C.B."/>
            <person name="Miyauchi S."/>
            <person name="Viragh M."/>
            <person name="Kuo A."/>
            <person name="Thoen E."/>
            <person name="Andreopoulos B."/>
            <person name="Lu D."/>
            <person name="Skrede I."/>
            <person name="Drula E."/>
            <person name="Henrissat B."/>
            <person name="Morin E."/>
            <person name="Kohler A."/>
            <person name="Barry K."/>
            <person name="LaButti K."/>
            <person name="Morin E."/>
            <person name="Salamov A."/>
            <person name="Lipzen A."/>
            <person name="Mereny Z."/>
            <person name="Hegedus B."/>
            <person name="Baldrian P."/>
            <person name="Stursova M."/>
            <person name="Weitz H."/>
            <person name="Taylor A."/>
            <person name="Grigoriev I.V."/>
            <person name="Nagy L.G."/>
            <person name="Martin F."/>
            <person name="Kauserud H."/>
        </authorList>
    </citation>
    <scope>NUCLEOTIDE SEQUENCE</scope>
    <source>
        <strain evidence="2">CBHHK182m</strain>
    </source>
</reference>